<name>A0A1R2AKM9_9CILI</name>
<dbReference type="InterPro" id="IPR015915">
    <property type="entry name" value="Kelch-typ_b-propeller"/>
</dbReference>
<dbReference type="Pfam" id="PF01344">
    <property type="entry name" value="Kelch_1"/>
    <property type="match status" value="1"/>
</dbReference>
<evidence type="ECO:0000313" key="2">
    <source>
        <dbReference type="Proteomes" id="UP000187209"/>
    </source>
</evidence>
<keyword evidence="2" id="KW-1185">Reference proteome</keyword>
<proteinExistence type="predicted"/>
<dbReference type="OrthoDB" id="45365at2759"/>
<accession>A0A1R2AKM9</accession>
<evidence type="ECO:0000313" key="1">
    <source>
        <dbReference type="EMBL" id="OMJ65083.1"/>
    </source>
</evidence>
<dbReference type="Gene3D" id="2.120.10.80">
    <property type="entry name" value="Kelch-type beta propeller"/>
    <property type="match status" value="1"/>
</dbReference>
<protein>
    <submittedName>
        <fullName evidence="1">Uncharacterized protein</fullName>
    </submittedName>
</protein>
<dbReference type="EMBL" id="MPUH01002484">
    <property type="protein sequence ID" value="OMJ65083.1"/>
    <property type="molecule type" value="Genomic_DNA"/>
</dbReference>
<comment type="caution">
    <text evidence="1">The sequence shown here is derived from an EMBL/GenBank/DDBJ whole genome shotgun (WGS) entry which is preliminary data.</text>
</comment>
<dbReference type="AlphaFoldDB" id="A0A1R2AKM9"/>
<gene>
    <name evidence="1" type="ORF">SteCoe_39396</name>
</gene>
<organism evidence="1 2">
    <name type="scientific">Stentor coeruleus</name>
    <dbReference type="NCBI Taxonomy" id="5963"/>
    <lineage>
        <taxon>Eukaryota</taxon>
        <taxon>Sar</taxon>
        <taxon>Alveolata</taxon>
        <taxon>Ciliophora</taxon>
        <taxon>Postciliodesmatophora</taxon>
        <taxon>Heterotrichea</taxon>
        <taxon>Heterotrichida</taxon>
        <taxon>Stentoridae</taxon>
        <taxon>Stentor</taxon>
    </lineage>
</organism>
<dbReference type="SUPFAM" id="SSF117281">
    <property type="entry name" value="Kelch motif"/>
    <property type="match status" value="1"/>
</dbReference>
<reference evidence="1 2" key="1">
    <citation type="submission" date="2016-11" db="EMBL/GenBank/DDBJ databases">
        <title>The macronuclear genome of Stentor coeruleus: a giant cell with tiny introns.</title>
        <authorList>
            <person name="Slabodnick M."/>
            <person name="Ruby J.G."/>
            <person name="Reiff S.B."/>
            <person name="Swart E.C."/>
            <person name="Gosai S."/>
            <person name="Prabakaran S."/>
            <person name="Witkowska E."/>
            <person name="Larue G.E."/>
            <person name="Fisher S."/>
            <person name="Freeman R.M."/>
            <person name="Gunawardena J."/>
            <person name="Chu W."/>
            <person name="Stover N.A."/>
            <person name="Gregory B.D."/>
            <person name="Nowacki M."/>
            <person name="Derisi J."/>
            <person name="Roy S.W."/>
            <person name="Marshall W.F."/>
            <person name="Sood P."/>
        </authorList>
    </citation>
    <scope>NUCLEOTIDE SEQUENCE [LARGE SCALE GENOMIC DNA]</scope>
    <source>
        <strain evidence="1">WM001</strain>
    </source>
</reference>
<sequence length="336" mass="38809">MMKNICKKLLKEINENNSASVLFRKNQNDTDQVRFEDVENEVYRRFKLTNPENENSFYKLSYKLAKECTQFESYLNNSIFVESNVSTNFNEYLYIFQQGTKNLVKFSTESLKKSLDVIKVIPNQGSYATICYLPCNKLFVSGGYVSSTYLSTSFLIDLTTNLVDNLHAVRKRACASCIYRDNKVYIFGGFGDNDLNICDAFDLKSKKWEQFALPKTACFTSILDLNDKCLITGRVNFMYTYDWNSNSYCEVTNQVTIDGQNILIKDDKKIHLLCDKTVNLGNVDNIKVWQKNLSTESPSNITTCLPIIKGRFAYFADEYCKIYQYNLDSYEIKIIA</sequence>
<dbReference type="InterPro" id="IPR006652">
    <property type="entry name" value="Kelch_1"/>
</dbReference>
<dbReference type="Proteomes" id="UP000187209">
    <property type="component" value="Unassembled WGS sequence"/>
</dbReference>